<dbReference type="Gene3D" id="3.30.300.20">
    <property type="match status" value="1"/>
</dbReference>
<keyword evidence="3" id="KW-1185">Reference proteome</keyword>
<evidence type="ECO:0000256" key="1">
    <source>
        <dbReference type="ARBA" id="ARBA00007378"/>
    </source>
</evidence>
<dbReference type="Proteomes" id="UP000199664">
    <property type="component" value="Unassembled WGS sequence"/>
</dbReference>
<dbReference type="Pfam" id="PF02566">
    <property type="entry name" value="OsmC"/>
    <property type="match status" value="1"/>
</dbReference>
<dbReference type="AlphaFoldDB" id="A0A1H7W8R2"/>
<accession>A0A1H7W8R2</accession>
<dbReference type="InterPro" id="IPR036102">
    <property type="entry name" value="OsmC/Ohrsf"/>
</dbReference>
<sequence length="140" mass="15004">MSEPLQVVSVARTRTRGGREFGISRSLDGCLDVRLALPGSGRIGTTPEQLLAAAWSACFETGIFNAARRARIKLPAAFAIDAEITLATCDESHELSARFIVSIPGMARDLAFQLIDEGHQTCPYAVATRGNITVTVELAE</sequence>
<dbReference type="SUPFAM" id="SSF82784">
    <property type="entry name" value="OsmC-like"/>
    <property type="match status" value="1"/>
</dbReference>
<dbReference type="PANTHER" id="PTHR33797:SF2">
    <property type="entry name" value="ORGANIC HYDROPEROXIDE RESISTANCE PROTEIN-LIKE"/>
    <property type="match status" value="1"/>
</dbReference>
<proteinExistence type="inferred from homology"/>
<dbReference type="PANTHER" id="PTHR33797">
    <property type="entry name" value="ORGANIC HYDROPEROXIDE RESISTANCE PROTEIN-LIKE"/>
    <property type="match status" value="1"/>
</dbReference>
<dbReference type="NCBIfam" id="TIGR03561">
    <property type="entry name" value="organ_hyd_perox"/>
    <property type="match status" value="1"/>
</dbReference>
<organism evidence="2 3">
    <name type="scientific">Bosea lupini</name>
    <dbReference type="NCBI Taxonomy" id="1036779"/>
    <lineage>
        <taxon>Bacteria</taxon>
        <taxon>Pseudomonadati</taxon>
        <taxon>Pseudomonadota</taxon>
        <taxon>Alphaproteobacteria</taxon>
        <taxon>Hyphomicrobiales</taxon>
        <taxon>Boseaceae</taxon>
        <taxon>Bosea</taxon>
    </lineage>
</organism>
<protein>
    <submittedName>
        <fullName evidence="2">Peroxiredoxin, Ohr subfamily</fullName>
    </submittedName>
</protein>
<dbReference type="GO" id="GO:0006979">
    <property type="term" value="P:response to oxidative stress"/>
    <property type="evidence" value="ECO:0007669"/>
    <property type="project" value="InterPro"/>
</dbReference>
<name>A0A1H7W8R2_9HYPH</name>
<dbReference type="InterPro" id="IPR015946">
    <property type="entry name" value="KH_dom-like_a/b"/>
</dbReference>
<dbReference type="OrthoDB" id="9797508at2"/>
<dbReference type="Gene3D" id="2.20.25.10">
    <property type="match status" value="1"/>
</dbReference>
<dbReference type="EMBL" id="FOAN01000008">
    <property type="protein sequence ID" value="SEM17946.1"/>
    <property type="molecule type" value="Genomic_DNA"/>
</dbReference>
<gene>
    <name evidence="2" type="ORF">SAMN04515666_10866</name>
</gene>
<dbReference type="InterPro" id="IPR003718">
    <property type="entry name" value="OsmC/Ohr_fam"/>
</dbReference>
<dbReference type="STRING" id="1036779.SAMN04515666_10866"/>
<dbReference type="InterPro" id="IPR019953">
    <property type="entry name" value="OHR"/>
</dbReference>
<reference evidence="3" key="1">
    <citation type="submission" date="2016-10" db="EMBL/GenBank/DDBJ databases">
        <authorList>
            <person name="Varghese N."/>
            <person name="Submissions S."/>
        </authorList>
    </citation>
    <scope>NUCLEOTIDE SEQUENCE [LARGE SCALE GENOMIC DNA]</scope>
    <source>
        <strain evidence="3">LMG 26383,CCUG 61248,R- 45681</strain>
    </source>
</reference>
<comment type="similarity">
    <text evidence="1">Belongs to the OsmC/Ohr family.</text>
</comment>
<evidence type="ECO:0000313" key="2">
    <source>
        <dbReference type="EMBL" id="SEM17946.1"/>
    </source>
</evidence>
<evidence type="ECO:0000313" key="3">
    <source>
        <dbReference type="Proteomes" id="UP000199664"/>
    </source>
</evidence>
<dbReference type="RefSeq" id="WP_091839709.1">
    <property type="nucleotide sequence ID" value="NZ_FOAN01000008.1"/>
</dbReference>